<dbReference type="EMBL" id="JACXIY010000039">
    <property type="protein sequence ID" value="MBD2871973.1"/>
    <property type="molecule type" value="Genomic_DNA"/>
</dbReference>
<evidence type="ECO:0000313" key="1">
    <source>
        <dbReference type="EMBL" id="MBD2871973.1"/>
    </source>
</evidence>
<sequence>MKKIMKPKLGLQGPVVAWQDCWAGEASDQLMRTGTGSIYPSQDPLPPPGQFVEAMRELGAEFYVHHMFPSLAGQAEMIRDMAMYGMEVCLGNEYGNINGPYVEGTNRYDVPDEALLEAARSGMLIGLLYDEPEHLQINASQYRKDAYLPHWGGTEGCSLAESQASVGAAVAARVGHVRDVLEKAGLDADGVPLVSEFVFPTMFHALARAGMAVCPKIMKESFQSLQLSTALGAARQYGRAMWICADLWGPDAGPWFTRTSGFPGHSPEEYASALRMGYYMGPTHLFTENIDVLLRYGDGRFRKTEFGDVWDEFARGFVPEHPLTWSHRDADPDIVFIHSDDSNYGQNARLFGNRGLAAPEATQSVFHVWHLLSHGTIPAHGSCMHIPGYAFPRKRLKAEVPKERFPLEQGWPFPSGERVHPLYYPVNNVLVYDEKVRERQLGRPKLIVVAGERIEDETLKAVRRRAEAGATVVIAGWLAEGNWPESGRAGEGTWLVTDSFLTDERVMETVKPFLGSPDCWIQRFGGTEVRMSKADERGFTLDFEISGRRGKTI</sequence>
<dbReference type="Proteomes" id="UP000632125">
    <property type="component" value="Unassembled WGS sequence"/>
</dbReference>
<name>A0A927CSA6_9BACL</name>
<accession>A0A927CSA6</accession>
<proteinExistence type="predicted"/>
<gene>
    <name evidence="1" type="ORF">IDH41_25670</name>
</gene>
<organism evidence="1 2">
    <name type="scientific">Paenibacillus arenilitoris</name>
    <dbReference type="NCBI Taxonomy" id="2772299"/>
    <lineage>
        <taxon>Bacteria</taxon>
        <taxon>Bacillati</taxon>
        <taxon>Bacillota</taxon>
        <taxon>Bacilli</taxon>
        <taxon>Bacillales</taxon>
        <taxon>Paenibacillaceae</taxon>
        <taxon>Paenibacillus</taxon>
    </lineage>
</organism>
<reference evidence="1" key="1">
    <citation type="submission" date="2020-09" db="EMBL/GenBank/DDBJ databases">
        <title>A novel bacterium of genus Paenibacillus, isolated from South China Sea.</title>
        <authorList>
            <person name="Huang H."/>
            <person name="Mo K."/>
            <person name="Hu Y."/>
        </authorList>
    </citation>
    <scope>NUCLEOTIDE SEQUENCE</scope>
    <source>
        <strain evidence="1">IB182493</strain>
    </source>
</reference>
<comment type="caution">
    <text evidence="1">The sequence shown here is derived from an EMBL/GenBank/DDBJ whole genome shotgun (WGS) entry which is preliminary data.</text>
</comment>
<protein>
    <submittedName>
        <fullName evidence="1">Uncharacterized protein</fullName>
    </submittedName>
</protein>
<evidence type="ECO:0000313" key="2">
    <source>
        <dbReference type="Proteomes" id="UP000632125"/>
    </source>
</evidence>
<keyword evidence="2" id="KW-1185">Reference proteome</keyword>
<dbReference type="AlphaFoldDB" id="A0A927CSA6"/>